<evidence type="ECO:0000256" key="1">
    <source>
        <dbReference type="ARBA" id="ARBA00001962"/>
    </source>
</evidence>
<keyword evidence="7" id="KW-0408">Iron</keyword>
<evidence type="ECO:0000256" key="3">
    <source>
        <dbReference type="ARBA" id="ARBA00005877"/>
    </source>
</evidence>
<dbReference type="InterPro" id="IPR037523">
    <property type="entry name" value="VOC_core"/>
</dbReference>
<reference evidence="10" key="1">
    <citation type="submission" date="2021-03" db="EMBL/GenBank/DDBJ databases">
        <authorList>
            <person name="Tran Van P."/>
        </authorList>
    </citation>
    <scope>NUCLEOTIDE SEQUENCE</scope>
</reference>
<dbReference type="EMBL" id="CAJPIN010126533">
    <property type="protein sequence ID" value="CAG2069288.1"/>
    <property type="molecule type" value="Genomic_DNA"/>
</dbReference>
<evidence type="ECO:0000256" key="8">
    <source>
        <dbReference type="ARBA" id="ARBA00023232"/>
    </source>
</evidence>
<evidence type="ECO:0000256" key="4">
    <source>
        <dbReference type="ARBA" id="ARBA00013222"/>
    </source>
</evidence>
<comment type="pathway">
    <text evidence="2">Amino-acid degradation; L-phenylalanine degradation; acetoacetate and fumarate from L-phenylalanine: step 3/6.</text>
</comment>
<evidence type="ECO:0000256" key="2">
    <source>
        <dbReference type="ARBA" id="ARBA00005162"/>
    </source>
</evidence>
<keyword evidence="6" id="KW-0828">Tyrosine catabolism</keyword>
<evidence type="ECO:0000259" key="9">
    <source>
        <dbReference type="PROSITE" id="PS51819"/>
    </source>
</evidence>
<dbReference type="PANTHER" id="PTHR11959:SF1">
    <property type="entry name" value="4-HYDROXYPHENYLPYRUVATE DIOXYGENASE"/>
    <property type="match status" value="1"/>
</dbReference>
<keyword evidence="8" id="KW-0585">Phenylalanine catabolism</keyword>
<evidence type="ECO:0000256" key="6">
    <source>
        <dbReference type="ARBA" id="ARBA00022878"/>
    </source>
</evidence>
<dbReference type="InterPro" id="IPR029068">
    <property type="entry name" value="Glyas_Bleomycin-R_OHBP_Dase"/>
</dbReference>
<dbReference type="Gene3D" id="3.10.180.10">
    <property type="entry name" value="2,3-Dihydroxybiphenyl 1,2-Dioxygenase, domain 1"/>
    <property type="match status" value="1"/>
</dbReference>
<organism evidence="10 11">
    <name type="scientific">Timema podura</name>
    <name type="common">Walking stick</name>
    <dbReference type="NCBI Taxonomy" id="61482"/>
    <lineage>
        <taxon>Eukaryota</taxon>
        <taxon>Metazoa</taxon>
        <taxon>Ecdysozoa</taxon>
        <taxon>Arthropoda</taxon>
        <taxon>Hexapoda</taxon>
        <taxon>Insecta</taxon>
        <taxon>Pterygota</taxon>
        <taxon>Neoptera</taxon>
        <taxon>Polyneoptera</taxon>
        <taxon>Phasmatodea</taxon>
        <taxon>Timematodea</taxon>
        <taxon>Timematoidea</taxon>
        <taxon>Timematidae</taxon>
        <taxon>Timema</taxon>
    </lineage>
</organism>
<comment type="caution">
    <text evidence="10">The sequence shown here is derived from an EMBL/GenBank/DDBJ whole genome shotgun (WGS) entry which is preliminary data.</text>
</comment>
<comment type="cofactor">
    <cofactor evidence="1">
        <name>Fe cation</name>
        <dbReference type="ChEBI" id="CHEBI:24875"/>
    </cofactor>
</comment>
<dbReference type="InterPro" id="IPR004360">
    <property type="entry name" value="Glyas_Fos-R_dOase_dom"/>
</dbReference>
<feature type="domain" description="VOC" evidence="9">
    <location>
        <begin position="1"/>
        <end position="83"/>
    </location>
</feature>
<keyword evidence="11" id="KW-1185">Reference proteome</keyword>
<keyword evidence="5" id="KW-0677">Repeat</keyword>
<comment type="similarity">
    <text evidence="3">Belongs to the 4HPPD family.</text>
</comment>
<name>A0ABN7PUG2_TIMPD</name>
<dbReference type="InterPro" id="IPR005956">
    <property type="entry name" value="4OHPhenylPyrv_dOase"/>
</dbReference>
<gene>
    <name evidence="10" type="ORF">TPAB3V08_LOCUS16231</name>
</gene>
<dbReference type="Proteomes" id="UP001153148">
    <property type="component" value="Unassembled WGS sequence"/>
</dbReference>
<accession>A0ABN7PUG2</accession>
<dbReference type="EC" id="1.13.11.27" evidence="4"/>
<evidence type="ECO:0000313" key="10">
    <source>
        <dbReference type="EMBL" id="CAG2069288.1"/>
    </source>
</evidence>
<feature type="non-terminal residue" evidence="10">
    <location>
        <position position="83"/>
    </location>
</feature>
<evidence type="ECO:0000313" key="11">
    <source>
        <dbReference type="Proteomes" id="UP001153148"/>
    </source>
</evidence>
<evidence type="ECO:0000256" key="5">
    <source>
        <dbReference type="ARBA" id="ARBA00022737"/>
    </source>
</evidence>
<proteinExistence type="inferred from homology"/>
<sequence>IPINEPAPGKKKSQIEEYVEYYGGAGVQHIALNTQDIIGAIRNLRARGTEFLSIPDTYYDTLRERLKADSIIIKEDLDILQVL</sequence>
<protein>
    <recommendedName>
        <fullName evidence="4">4-hydroxyphenylpyruvate dioxygenase</fullName>
        <ecNumber evidence="4">1.13.11.27</ecNumber>
    </recommendedName>
</protein>
<dbReference type="PROSITE" id="PS51819">
    <property type="entry name" value="VOC"/>
    <property type="match status" value="1"/>
</dbReference>
<dbReference type="SUPFAM" id="SSF54593">
    <property type="entry name" value="Glyoxalase/Bleomycin resistance protein/Dihydroxybiphenyl dioxygenase"/>
    <property type="match status" value="1"/>
</dbReference>
<dbReference type="Pfam" id="PF00903">
    <property type="entry name" value="Glyoxalase"/>
    <property type="match status" value="1"/>
</dbReference>
<dbReference type="PANTHER" id="PTHR11959">
    <property type="entry name" value="4-HYDROXYPHENYLPYRUVATE DIOXYGENASE"/>
    <property type="match status" value="1"/>
</dbReference>
<feature type="non-terminal residue" evidence="10">
    <location>
        <position position="1"/>
    </location>
</feature>
<evidence type="ECO:0000256" key="7">
    <source>
        <dbReference type="ARBA" id="ARBA00023004"/>
    </source>
</evidence>